<keyword evidence="3" id="KW-1185">Reference proteome</keyword>
<dbReference type="AlphaFoldDB" id="A0A2P5D0S3"/>
<feature type="transmembrane region" description="Helical" evidence="1">
    <location>
        <begin position="54"/>
        <end position="76"/>
    </location>
</feature>
<dbReference type="EMBL" id="JXTB01000076">
    <property type="protein sequence ID" value="PON66883.1"/>
    <property type="molecule type" value="Genomic_DNA"/>
</dbReference>
<protein>
    <submittedName>
        <fullName evidence="2">Uncharacterized protein</fullName>
    </submittedName>
</protein>
<reference evidence="3" key="1">
    <citation type="submission" date="2016-06" db="EMBL/GenBank/DDBJ databases">
        <title>Parallel loss of symbiosis genes in relatives of nitrogen-fixing non-legume Parasponia.</title>
        <authorList>
            <person name="Van Velzen R."/>
            <person name="Holmer R."/>
            <person name="Bu F."/>
            <person name="Rutten L."/>
            <person name="Van Zeijl A."/>
            <person name="Liu W."/>
            <person name="Santuari L."/>
            <person name="Cao Q."/>
            <person name="Sharma T."/>
            <person name="Shen D."/>
            <person name="Roswanjaya Y."/>
            <person name="Wardhani T."/>
            <person name="Kalhor M.S."/>
            <person name="Jansen J."/>
            <person name="Van den Hoogen J."/>
            <person name="Gungor B."/>
            <person name="Hartog M."/>
            <person name="Hontelez J."/>
            <person name="Verver J."/>
            <person name="Yang W.-C."/>
            <person name="Schijlen E."/>
            <person name="Repin R."/>
            <person name="Schilthuizen M."/>
            <person name="Schranz E."/>
            <person name="Heidstra R."/>
            <person name="Miyata K."/>
            <person name="Fedorova E."/>
            <person name="Kohlen W."/>
            <person name="Bisseling T."/>
            <person name="Smit S."/>
            <person name="Geurts R."/>
        </authorList>
    </citation>
    <scope>NUCLEOTIDE SEQUENCE [LARGE SCALE GENOMIC DNA]</scope>
    <source>
        <strain evidence="3">cv. WU1-14</strain>
    </source>
</reference>
<evidence type="ECO:0000313" key="3">
    <source>
        <dbReference type="Proteomes" id="UP000237105"/>
    </source>
</evidence>
<name>A0A2P5D0S3_PARAD</name>
<feature type="non-terminal residue" evidence="2">
    <location>
        <position position="1"/>
    </location>
</feature>
<feature type="transmembrane region" description="Helical" evidence="1">
    <location>
        <begin position="26"/>
        <end position="47"/>
    </location>
</feature>
<keyword evidence="1" id="KW-1133">Transmembrane helix</keyword>
<proteinExistence type="predicted"/>
<keyword evidence="1" id="KW-0472">Membrane</keyword>
<keyword evidence="1" id="KW-0812">Transmembrane</keyword>
<organism evidence="2 3">
    <name type="scientific">Parasponia andersonii</name>
    <name type="common">Sponia andersonii</name>
    <dbReference type="NCBI Taxonomy" id="3476"/>
    <lineage>
        <taxon>Eukaryota</taxon>
        <taxon>Viridiplantae</taxon>
        <taxon>Streptophyta</taxon>
        <taxon>Embryophyta</taxon>
        <taxon>Tracheophyta</taxon>
        <taxon>Spermatophyta</taxon>
        <taxon>Magnoliopsida</taxon>
        <taxon>eudicotyledons</taxon>
        <taxon>Gunneridae</taxon>
        <taxon>Pentapetalae</taxon>
        <taxon>rosids</taxon>
        <taxon>fabids</taxon>
        <taxon>Rosales</taxon>
        <taxon>Cannabaceae</taxon>
        <taxon>Parasponia</taxon>
    </lineage>
</organism>
<comment type="caution">
    <text evidence="2">The sequence shown here is derived from an EMBL/GenBank/DDBJ whole genome shotgun (WGS) entry which is preliminary data.</text>
</comment>
<gene>
    <name evidence="2" type="ORF">PanWU01x14_106690</name>
</gene>
<evidence type="ECO:0000313" key="2">
    <source>
        <dbReference type="EMBL" id="PON66883.1"/>
    </source>
</evidence>
<dbReference type="Proteomes" id="UP000237105">
    <property type="component" value="Unassembled WGS sequence"/>
</dbReference>
<accession>A0A2P5D0S3</accession>
<evidence type="ECO:0000256" key="1">
    <source>
        <dbReference type="SAM" id="Phobius"/>
    </source>
</evidence>
<sequence>STHQCEKLELHSLSLSLSVQTREFPLVFQLHKCIFIFLFTNFFLIFAPTKRLPIILPLIHSPPFFFTRAILIFFFIPFSSKPVSISISYSLIHNFLLTVL</sequence>